<gene>
    <name evidence="1" type="ORF">EVEC_LOCUS1081</name>
</gene>
<proteinExistence type="predicted"/>
<evidence type="ECO:0000313" key="2">
    <source>
        <dbReference type="Proteomes" id="UP000274131"/>
    </source>
</evidence>
<reference evidence="1 2" key="2">
    <citation type="submission" date="2018-10" db="EMBL/GenBank/DDBJ databases">
        <authorList>
            <consortium name="Pathogen Informatics"/>
        </authorList>
    </citation>
    <scope>NUCLEOTIDE SEQUENCE [LARGE SCALE GENOMIC DNA]</scope>
</reference>
<keyword evidence="2" id="KW-1185">Reference proteome</keyword>
<dbReference type="AlphaFoldDB" id="A0A0N4UVB3"/>
<dbReference type="WBParaSite" id="EVEC_0000137301-mRNA-1">
    <property type="protein sequence ID" value="EVEC_0000137301-mRNA-1"/>
    <property type="gene ID" value="EVEC_0000137301"/>
</dbReference>
<name>A0A0N4UVB3_ENTVE</name>
<evidence type="ECO:0000313" key="3">
    <source>
        <dbReference type="WBParaSite" id="EVEC_0000137301-mRNA-1"/>
    </source>
</evidence>
<organism evidence="3">
    <name type="scientific">Enterobius vermicularis</name>
    <name type="common">Human pinworm</name>
    <dbReference type="NCBI Taxonomy" id="51028"/>
    <lineage>
        <taxon>Eukaryota</taxon>
        <taxon>Metazoa</taxon>
        <taxon>Ecdysozoa</taxon>
        <taxon>Nematoda</taxon>
        <taxon>Chromadorea</taxon>
        <taxon>Rhabditida</taxon>
        <taxon>Spirurina</taxon>
        <taxon>Oxyuridomorpha</taxon>
        <taxon>Oxyuroidea</taxon>
        <taxon>Oxyuridae</taxon>
        <taxon>Enterobius</taxon>
    </lineage>
</organism>
<dbReference type="Proteomes" id="UP000274131">
    <property type="component" value="Unassembled WGS sequence"/>
</dbReference>
<evidence type="ECO:0000313" key="1">
    <source>
        <dbReference type="EMBL" id="VDD85938.1"/>
    </source>
</evidence>
<protein>
    <submittedName>
        <fullName evidence="3">Secreted protein</fullName>
    </submittedName>
</protein>
<dbReference type="EMBL" id="UXUI01007166">
    <property type="protein sequence ID" value="VDD85938.1"/>
    <property type="molecule type" value="Genomic_DNA"/>
</dbReference>
<reference evidence="3" key="1">
    <citation type="submission" date="2017-02" db="UniProtKB">
        <authorList>
            <consortium name="WormBaseParasite"/>
        </authorList>
    </citation>
    <scope>IDENTIFICATION</scope>
</reference>
<accession>A0A0N4UVB3</accession>
<sequence length="86" mass="9855">MPRRPCRTFNTDSAFRLRHLLQPLSLRADGRTCSYTSLSAQSTSRMYTRKQKQTYRHPLTLTILTVIFSKIKPIVREVSVGTAAEV</sequence>